<gene>
    <name evidence="2" type="ORF">FB560_1196</name>
</gene>
<feature type="transmembrane region" description="Helical" evidence="1">
    <location>
        <begin position="147"/>
        <end position="169"/>
    </location>
</feature>
<dbReference type="RefSeq" id="WP_141871511.1">
    <property type="nucleotide sequence ID" value="NZ_VFOX01000001.1"/>
</dbReference>
<accession>A0A543BL91</accession>
<feature type="transmembrane region" description="Helical" evidence="1">
    <location>
        <begin position="64"/>
        <end position="83"/>
    </location>
</feature>
<keyword evidence="1" id="KW-1133">Transmembrane helix</keyword>
<keyword evidence="3" id="KW-1185">Reference proteome</keyword>
<feature type="transmembrane region" description="Helical" evidence="1">
    <location>
        <begin position="176"/>
        <end position="198"/>
    </location>
</feature>
<dbReference type="Proteomes" id="UP000317209">
    <property type="component" value="Unassembled WGS sequence"/>
</dbReference>
<keyword evidence="1" id="KW-0472">Membrane</keyword>
<name>A0A543BL91_9MICO</name>
<evidence type="ECO:0000256" key="1">
    <source>
        <dbReference type="SAM" id="Phobius"/>
    </source>
</evidence>
<dbReference type="OrthoDB" id="3294220at2"/>
<organism evidence="2 3">
    <name type="scientific">Microbacterium saperdae</name>
    <dbReference type="NCBI Taxonomy" id="69368"/>
    <lineage>
        <taxon>Bacteria</taxon>
        <taxon>Bacillati</taxon>
        <taxon>Actinomycetota</taxon>
        <taxon>Actinomycetes</taxon>
        <taxon>Micrococcales</taxon>
        <taxon>Microbacteriaceae</taxon>
        <taxon>Microbacterium</taxon>
    </lineage>
</organism>
<sequence>MIALIRSETTKLLTTKATWILALVTVLGTLPMAWTNSASSADLPADSELLFSLVPIPPEYQGFEMAGFGYVLIVALAALWSGSEYGSGKQIRTTLLATPKRLRVFVVKAVLLALVVALIALVTMTGTIIITHAAANTGIDPWALTPAIWANLGGVTLAWTLTALIAFAVGTIARTAILPLILIVPLVIGVGDFLAGFWPGAKFLPTTAGAAMFNDPASGTFLDPAMGALVQAGWAIVLLVAAGVAFTRRDL</sequence>
<feature type="transmembrane region" description="Helical" evidence="1">
    <location>
        <begin position="225"/>
        <end position="246"/>
    </location>
</feature>
<dbReference type="EMBL" id="VFOX01000001">
    <property type="protein sequence ID" value="TQL85574.1"/>
    <property type="molecule type" value="Genomic_DNA"/>
</dbReference>
<evidence type="ECO:0000313" key="3">
    <source>
        <dbReference type="Proteomes" id="UP000317209"/>
    </source>
</evidence>
<protein>
    <submittedName>
        <fullName evidence="2">ABC-2 family transporter</fullName>
    </submittedName>
</protein>
<reference evidence="2 3" key="1">
    <citation type="submission" date="2019-06" db="EMBL/GenBank/DDBJ databases">
        <title>Sequencing the genomes of 1000 actinobacteria strains.</title>
        <authorList>
            <person name="Klenk H.-P."/>
        </authorList>
    </citation>
    <scope>NUCLEOTIDE SEQUENCE [LARGE SCALE GENOMIC DNA]</scope>
    <source>
        <strain evidence="2 3">DSM 20169</strain>
    </source>
</reference>
<comment type="caution">
    <text evidence="2">The sequence shown here is derived from an EMBL/GenBank/DDBJ whole genome shotgun (WGS) entry which is preliminary data.</text>
</comment>
<dbReference type="AlphaFoldDB" id="A0A543BL91"/>
<feature type="transmembrane region" description="Helical" evidence="1">
    <location>
        <begin position="104"/>
        <end position="135"/>
    </location>
</feature>
<dbReference type="Pfam" id="PF12730">
    <property type="entry name" value="ABC2_membrane_4"/>
    <property type="match status" value="1"/>
</dbReference>
<proteinExistence type="predicted"/>
<keyword evidence="1" id="KW-0812">Transmembrane</keyword>
<evidence type="ECO:0000313" key="2">
    <source>
        <dbReference type="EMBL" id="TQL85574.1"/>
    </source>
</evidence>